<evidence type="ECO:0000313" key="3">
    <source>
        <dbReference type="Proteomes" id="UP000670475"/>
    </source>
</evidence>
<feature type="transmembrane region" description="Helical" evidence="1">
    <location>
        <begin position="141"/>
        <end position="163"/>
    </location>
</feature>
<dbReference type="RefSeq" id="WP_209337979.1">
    <property type="nucleotide sequence ID" value="NZ_JAGIQL010000003.1"/>
</dbReference>
<feature type="transmembrane region" description="Helical" evidence="1">
    <location>
        <begin position="346"/>
        <end position="371"/>
    </location>
</feature>
<feature type="transmembrane region" description="Helical" evidence="1">
    <location>
        <begin position="276"/>
        <end position="295"/>
    </location>
</feature>
<dbReference type="AlphaFoldDB" id="A0A940RTH8"/>
<evidence type="ECO:0000313" key="2">
    <source>
        <dbReference type="EMBL" id="MBP0456201.1"/>
    </source>
</evidence>
<gene>
    <name evidence="2" type="ORF">JFN87_01620</name>
</gene>
<feature type="transmembrane region" description="Helical" evidence="1">
    <location>
        <begin position="184"/>
        <end position="203"/>
    </location>
</feature>
<feature type="transmembrane region" description="Helical" evidence="1">
    <location>
        <begin position="46"/>
        <end position="69"/>
    </location>
</feature>
<feature type="transmembrane region" description="Helical" evidence="1">
    <location>
        <begin position="20"/>
        <end position="40"/>
    </location>
</feature>
<dbReference type="Proteomes" id="UP000670475">
    <property type="component" value="Unassembled WGS sequence"/>
</dbReference>
<reference evidence="2" key="1">
    <citation type="submission" date="2021-03" db="EMBL/GenBank/DDBJ databases">
        <title>Whole genome sequence of Streptomyces bomunensis MMS17-BM035.</title>
        <authorList>
            <person name="Lee J.H."/>
        </authorList>
    </citation>
    <scope>NUCLEOTIDE SEQUENCE</scope>
    <source>
        <strain evidence="2">MMS17-BM035</strain>
    </source>
</reference>
<name>A0A940RTH8_9ACTN</name>
<keyword evidence="1" id="KW-1133">Transmembrane helix</keyword>
<proteinExistence type="predicted"/>
<feature type="transmembrane region" description="Helical" evidence="1">
    <location>
        <begin position="301"/>
        <end position="325"/>
    </location>
</feature>
<comment type="caution">
    <text evidence="2">The sequence shown here is derived from an EMBL/GenBank/DDBJ whole genome shotgun (WGS) entry which is preliminary data.</text>
</comment>
<feature type="transmembrane region" description="Helical" evidence="1">
    <location>
        <begin position="223"/>
        <end position="249"/>
    </location>
</feature>
<protein>
    <submittedName>
        <fullName evidence="2">Uncharacterized protein</fullName>
    </submittedName>
</protein>
<dbReference type="EMBL" id="JAGIQL010000003">
    <property type="protein sequence ID" value="MBP0456201.1"/>
    <property type="molecule type" value="Genomic_DNA"/>
</dbReference>
<accession>A0A940RTH8</accession>
<organism evidence="2 3">
    <name type="scientific">Streptomyces montanisoli</name>
    <dbReference type="NCBI Taxonomy" id="2798581"/>
    <lineage>
        <taxon>Bacteria</taxon>
        <taxon>Bacillati</taxon>
        <taxon>Actinomycetota</taxon>
        <taxon>Actinomycetes</taxon>
        <taxon>Kitasatosporales</taxon>
        <taxon>Streptomycetaceae</taxon>
        <taxon>Streptomyces</taxon>
    </lineage>
</organism>
<sequence length="380" mass="37721">MLALRLARGSRLLVQLRRLLVAAASAGVGFLLLCTLMWAVGHPEGALLRLLWCAVPAAAAVQLAVAVARTDPGTRPRPGLSAIGLGPVRLTAYATVTTAASCVLGSLFALLAFWHLRGDGSGLPLDGASRRLLAGNGTVPAGAVVLLLAAVPVLASAAVACALRPSVRERAAAKPGTTSAPAGLPWGVALTAAGLAVETYASGGGDRTPLPLPGRFEGSPAGVLGGWALTAVGLALAGPGISHLCGWLLQSARPGAVRLLAGRALMSQARSIGRPLGVLCAVVSGTFAAAALYGPGDRRPYGVLTGLGAVLVIGCALASVLTAAAEAVHSREETNSALGEAGTPAAVLRAAAGVRVLALAAVFAPLTWIVAELAAAPLGR</sequence>
<keyword evidence="1" id="KW-0812">Transmembrane</keyword>
<keyword evidence="1" id="KW-0472">Membrane</keyword>
<evidence type="ECO:0000256" key="1">
    <source>
        <dbReference type="SAM" id="Phobius"/>
    </source>
</evidence>
<keyword evidence="3" id="KW-1185">Reference proteome</keyword>
<feature type="transmembrane region" description="Helical" evidence="1">
    <location>
        <begin position="90"/>
        <end position="116"/>
    </location>
</feature>